<organism evidence="3 4">
    <name type="scientific">Candidatus Burkholderia verschuerenii</name>
    <dbReference type="NCBI Taxonomy" id="242163"/>
    <lineage>
        <taxon>Bacteria</taxon>
        <taxon>Pseudomonadati</taxon>
        <taxon>Pseudomonadota</taxon>
        <taxon>Betaproteobacteria</taxon>
        <taxon>Burkholderiales</taxon>
        <taxon>Burkholderiaceae</taxon>
        <taxon>Burkholderia</taxon>
    </lineage>
</organism>
<evidence type="ECO:0000313" key="4">
    <source>
        <dbReference type="Proteomes" id="UP000036959"/>
    </source>
</evidence>
<dbReference type="OrthoDB" id="9809813at2"/>
<dbReference type="GO" id="GO:0043164">
    <property type="term" value="P:Gram-negative-bacterium-type cell wall biogenesis"/>
    <property type="evidence" value="ECO:0007669"/>
    <property type="project" value="TreeGrafter"/>
</dbReference>
<keyword evidence="1" id="KW-1133">Transmembrane helix</keyword>
<protein>
    <recommendedName>
        <fullName evidence="2">DUF218 domain-containing protein</fullName>
    </recommendedName>
</protein>
<feature type="transmembrane region" description="Helical" evidence="1">
    <location>
        <begin position="24"/>
        <end position="44"/>
    </location>
</feature>
<sequence length="238" mass="26799">MVLLCLLIVFVALFIVWKKRRVAIFFLTGFVFWLLGSWLAGPLIQAAQVGQYAMLTPRIAPRTAIIVLGGGTAYDSEHRLVPKDDAGTRITLAGELYKRCVAEGKSCKVIMSGGNPQHHEQSEAAIYAPLLIDAGVNRDDLILADQSLDTYENARNTYKILRSCQYDTTIVITSSLHMNRALLSFEAFDIHPQPAVAYLRHPKSWWVPHPEGWIDSNSALHEIIGDARFYVWRWIGLY</sequence>
<feature type="domain" description="DUF218" evidence="2">
    <location>
        <begin position="64"/>
        <end position="225"/>
    </location>
</feature>
<dbReference type="GO" id="GO:0005886">
    <property type="term" value="C:plasma membrane"/>
    <property type="evidence" value="ECO:0007669"/>
    <property type="project" value="TreeGrafter"/>
</dbReference>
<gene>
    <name evidence="3" type="ORF">BVER_00280</name>
</gene>
<dbReference type="InterPro" id="IPR003848">
    <property type="entry name" value="DUF218"/>
</dbReference>
<dbReference type="Gene3D" id="3.40.50.620">
    <property type="entry name" value="HUPs"/>
    <property type="match status" value="1"/>
</dbReference>
<dbReference type="InterPro" id="IPR051599">
    <property type="entry name" value="Cell_Envelope_Assoc"/>
</dbReference>
<dbReference type="Pfam" id="PF02698">
    <property type="entry name" value="DUF218"/>
    <property type="match status" value="1"/>
</dbReference>
<proteinExistence type="predicted"/>
<dbReference type="Proteomes" id="UP000036959">
    <property type="component" value="Unassembled WGS sequence"/>
</dbReference>
<evidence type="ECO:0000259" key="2">
    <source>
        <dbReference type="Pfam" id="PF02698"/>
    </source>
</evidence>
<evidence type="ECO:0000313" key="3">
    <source>
        <dbReference type="EMBL" id="KND57996.1"/>
    </source>
</evidence>
<accession>A0A0L0M6T1</accession>
<dbReference type="EMBL" id="LFJJ01000203">
    <property type="protein sequence ID" value="KND57996.1"/>
    <property type="molecule type" value="Genomic_DNA"/>
</dbReference>
<dbReference type="AlphaFoldDB" id="A0A0L0M6T1"/>
<keyword evidence="1" id="KW-0812">Transmembrane</keyword>
<dbReference type="PANTHER" id="PTHR30336:SF4">
    <property type="entry name" value="ENVELOPE BIOGENESIS FACTOR ELYC"/>
    <property type="match status" value="1"/>
</dbReference>
<dbReference type="CDD" id="cd06259">
    <property type="entry name" value="YdcF-like"/>
    <property type="match status" value="1"/>
</dbReference>
<comment type="caution">
    <text evidence="3">The sequence shown here is derived from an EMBL/GenBank/DDBJ whole genome shotgun (WGS) entry which is preliminary data.</text>
</comment>
<dbReference type="RefSeq" id="WP_050455509.1">
    <property type="nucleotide sequence ID" value="NZ_LFJJ01000203.1"/>
</dbReference>
<dbReference type="GO" id="GO:0000270">
    <property type="term" value="P:peptidoglycan metabolic process"/>
    <property type="evidence" value="ECO:0007669"/>
    <property type="project" value="TreeGrafter"/>
</dbReference>
<reference evidence="4" key="1">
    <citation type="submission" date="2015-06" db="EMBL/GenBank/DDBJ databases">
        <title>Comparative genomics of Burkholderia leaf nodule symbionts.</title>
        <authorList>
            <person name="Carlier A."/>
            <person name="Eberl L."/>
            <person name="Pinto-Carbo M."/>
        </authorList>
    </citation>
    <scope>NUCLEOTIDE SEQUENCE [LARGE SCALE GENOMIC DNA]</scope>
    <source>
        <strain evidence="4">UZHbot4</strain>
    </source>
</reference>
<keyword evidence="4" id="KW-1185">Reference proteome</keyword>
<dbReference type="PANTHER" id="PTHR30336">
    <property type="entry name" value="INNER MEMBRANE PROTEIN, PROBABLE PERMEASE"/>
    <property type="match status" value="1"/>
</dbReference>
<keyword evidence="1" id="KW-0472">Membrane</keyword>
<dbReference type="PATRIC" id="fig|242163.4.peg.2812"/>
<dbReference type="InterPro" id="IPR014729">
    <property type="entry name" value="Rossmann-like_a/b/a_fold"/>
</dbReference>
<name>A0A0L0M6T1_9BURK</name>
<evidence type="ECO:0000256" key="1">
    <source>
        <dbReference type="SAM" id="Phobius"/>
    </source>
</evidence>